<reference evidence="1 2" key="1">
    <citation type="submission" date="2024-08" db="EMBL/GenBank/DDBJ databases">
        <authorList>
            <person name="Ishaq N."/>
        </authorList>
    </citation>
    <scope>NUCLEOTIDE SEQUENCE [LARGE SCALE GENOMIC DNA]</scope>
    <source>
        <strain evidence="1 2">JCM 30400</strain>
    </source>
</reference>
<comment type="caution">
    <text evidence="1">The sequence shown here is derived from an EMBL/GenBank/DDBJ whole genome shotgun (WGS) entry which is preliminary data.</text>
</comment>
<dbReference type="Proteomes" id="UP001569414">
    <property type="component" value="Unassembled WGS sequence"/>
</dbReference>
<dbReference type="RefSeq" id="WP_371844691.1">
    <property type="nucleotide sequence ID" value="NZ_JBGMEL010000022.1"/>
</dbReference>
<gene>
    <name evidence="1" type="ORF">ACCI51_17395</name>
</gene>
<evidence type="ECO:0000313" key="1">
    <source>
        <dbReference type="EMBL" id="MFA0792316.1"/>
    </source>
</evidence>
<dbReference type="EMBL" id="JBGMEL010000022">
    <property type="protein sequence ID" value="MFA0792316.1"/>
    <property type="molecule type" value="Genomic_DNA"/>
</dbReference>
<organism evidence="1 2">
    <name type="scientific">Microbulbifer echini</name>
    <dbReference type="NCBI Taxonomy" id="1529067"/>
    <lineage>
        <taxon>Bacteria</taxon>
        <taxon>Pseudomonadati</taxon>
        <taxon>Pseudomonadota</taxon>
        <taxon>Gammaproteobacteria</taxon>
        <taxon>Cellvibrionales</taxon>
        <taxon>Microbulbiferaceae</taxon>
        <taxon>Microbulbifer</taxon>
    </lineage>
</organism>
<evidence type="ECO:0000313" key="2">
    <source>
        <dbReference type="Proteomes" id="UP001569414"/>
    </source>
</evidence>
<accession>A0ABV4NTI2</accession>
<proteinExistence type="predicted"/>
<name>A0ABV4NTI2_9GAMM</name>
<sequence length="64" mass="7096">MNCAGAGVLVDNPAMFDVHLTIFANEVQPLRDFLQSINRDLVNLKTRNPKLTESIMGVLNKPKS</sequence>
<keyword evidence="2" id="KW-1185">Reference proteome</keyword>
<protein>
    <submittedName>
        <fullName evidence="1">Uncharacterized protein</fullName>
    </submittedName>
</protein>